<evidence type="ECO:0000313" key="3">
    <source>
        <dbReference type="Proteomes" id="UP000183529"/>
    </source>
</evidence>
<protein>
    <submittedName>
        <fullName evidence="1">Uncharacterized protein DUF3562</fullName>
    </submittedName>
</protein>
<dbReference type="AlphaFoldDB" id="A0AAQ1GFK2"/>
<comment type="caution">
    <text evidence="2">The sequence shown here is derived from an EMBL/GenBank/DDBJ whole genome shotgun (WGS) entry which is preliminary data.</text>
</comment>
<accession>A0AAQ1GFK2</accession>
<keyword evidence="4" id="KW-1185">Reference proteome</keyword>
<gene>
    <name evidence="1" type="ORF">C7400_107179</name>
    <name evidence="2" type="ORF">SAMN05216550_107136</name>
</gene>
<evidence type="ECO:0000313" key="1">
    <source>
        <dbReference type="EMBL" id="PXX16970.1"/>
    </source>
</evidence>
<dbReference type="NCBIfam" id="NF046112">
    <property type="entry name" value="MSMEG_6209_Nter"/>
    <property type="match status" value="1"/>
</dbReference>
<sequence>MTGETMKTQDFEDVIREIAALTATSEEVVAQMYTEALERFRKDARVFDYIPLLAEKRVREALRIASKIADQ</sequence>
<reference evidence="2 3" key="1">
    <citation type="submission" date="2016-10" db="EMBL/GenBank/DDBJ databases">
        <authorList>
            <person name="Varghese N."/>
            <person name="Submissions S."/>
        </authorList>
    </citation>
    <scope>NUCLEOTIDE SEQUENCE [LARGE SCALE GENOMIC DNA]</scope>
    <source>
        <strain evidence="2 3">LMG 22274</strain>
    </source>
</reference>
<evidence type="ECO:0000313" key="2">
    <source>
        <dbReference type="EMBL" id="SEJ67834.1"/>
    </source>
</evidence>
<dbReference type="Pfam" id="PF12085">
    <property type="entry name" value="DUF3562"/>
    <property type="match status" value="1"/>
</dbReference>
<dbReference type="Gene3D" id="1.10.8.1060">
    <property type="entry name" value="Corynebacterium glutamicum thioredoxin-dependent arsenate reductase, N-terminal domain"/>
    <property type="match status" value="1"/>
</dbReference>
<dbReference type="Proteomes" id="UP000183529">
    <property type="component" value="Unassembled WGS sequence"/>
</dbReference>
<dbReference type="Proteomes" id="UP000247515">
    <property type="component" value="Unassembled WGS sequence"/>
</dbReference>
<dbReference type="EMBL" id="QJJV01000007">
    <property type="protein sequence ID" value="PXX16970.1"/>
    <property type="molecule type" value="Genomic_DNA"/>
</dbReference>
<proteinExistence type="predicted"/>
<dbReference type="InterPro" id="IPR021945">
    <property type="entry name" value="DUF3562"/>
</dbReference>
<evidence type="ECO:0000313" key="4">
    <source>
        <dbReference type="Proteomes" id="UP000247515"/>
    </source>
</evidence>
<dbReference type="RefSeq" id="WP_321943253.1">
    <property type="nucleotide sequence ID" value="NZ_CAJMXT010000013.1"/>
</dbReference>
<reference evidence="1 4" key="2">
    <citation type="submission" date="2018-05" db="EMBL/GenBank/DDBJ databases">
        <title>Genomic Encyclopedia of Type Strains, Phase IV (KMG-V): Genome sequencing to study the core and pangenomes of soil and plant-associated prokaryotes.</title>
        <authorList>
            <person name="Whitman W."/>
        </authorList>
    </citation>
    <scope>NUCLEOTIDE SEQUENCE [LARGE SCALE GENOMIC DNA]</scope>
    <source>
        <strain evidence="1 4">SIr-6563</strain>
    </source>
</reference>
<name>A0AAQ1GFK2_9BURK</name>
<dbReference type="EMBL" id="FNZM01000007">
    <property type="protein sequence ID" value="SEJ67834.1"/>
    <property type="molecule type" value="Genomic_DNA"/>
</dbReference>
<organism evidence="2 3">
    <name type="scientific">Paraburkholderia tropica</name>
    <dbReference type="NCBI Taxonomy" id="92647"/>
    <lineage>
        <taxon>Bacteria</taxon>
        <taxon>Pseudomonadati</taxon>
        <taxon>Pseudomonadota</taxon>
        <taxon>Betaproteobacteria</taxon>
        <taxon>Burkholderiales</taxon>
        <taxon>Burkholderiaceae</taxon>
        <taxon>Paraburkholderia</taxon>
    </lineage>
</organism>